<dbReference type="InterPro" id="IPR015889">
    <property type="entry name" value="Intradiol_dOase_core"/>
</dbReference>
<dbReference type="Gene3D" id="2.60.130.10">
    <property type="entry name" value="Aromatic compound dioxygenase"/>
    <property type="match status" value="1"/>
</dbReference>
<dbReference type="Proteomes" id="UP000220629">
    <property type="component" value="Unassembled WGS sequence"/>
</dbReference>
<dbReference type="CDD" id="cd03461">
    <property type="entry name" value="1_2-HQD"/>
    <property type="match status" value="1"/>
</dbReference>
<evidence type="ECO:0000256" key="1">
    <source>
        <dbReference type="ARBA" id="ARBA00001965"/>
    </source>
</evidence>
<keyword evidence="6" id="KW-0408">Iron</keyword>
<name>A0A118NQK4_BURGA</name>
<keyword evidence="5" id="KW-0560">Oxidoreductase</keyword>
<dbReference type="GO" id="GO:0018576">
    <property type="term" value="F:catechol 1,2-dioxygenase activity"/>
    <property type="evidence" value="ECO:0007669"/>
    <property type="project" value="InterPro"/>
</dbReference>
<dbReference type="RefSeq" id="WP_060006378.1">
    <property type="nucleotide sequence ID" value="NZ_CADEPX010000001.1"/>
</dbReference>
<dbReference type="PANTHER" id="PTHR33711:SF7">
    <property type="entry name" value="INTRADIOL RING-CLEAVAGE DIOXYGENASES DOMAIN-CONTAINING PROTEIN-RELATED"/>
    <property type="match status" value="1"/>
</dbReference>
<dbReference type="InterPro" id="IPR007535">
    <property type="entry name" value="Catechol_dOase_N"/>
</dbReference>
<comment type="cofactor">
    <cofactor evidence="1">
        <name>Fe(3+)</name>
        <dbReference type="ChEBI" id="CHEBI:29034"/>
    </cofactor>
</comment>
<evidence type="ECO:0000256" key="6">
    <source>
        <dbReference type="ARBA" id="ARBA00023004"/>
    </source>
</evidence>
<comment type="similarity">
    <text evidence="2">Belongs to the intradiol ring-cleavage dioxygenase family.</text>
</comment>
<evidence type="ECO:0000256" key="5">
    <source>
        <dbReference type="ARBA" id="ARBA00023002"/>
    </source>
</evidence>
<dbReference type="PANTHER" id="PTHR33711">
    <property type="entry name" value="DIOXYGENASE, PUTATIVE (AFU_ORTHOLOGUE AFUA_2G02910)-RELATED"/>
    <property type="match status" value="1"/>
</dbReference>
<evidence type="ECO:0000256" key="3">
    <source>
        <dbReference type="ARBA" id="ARBA00022723"/>
    </source>
</evidence>
<dbReference type="InterPro" id="IPR000627">
    <property type="entry name" value="Intradiol_dOase_C"/>
</dbReference>
<dbReference type="InterPro" id="IPR050770">
    <property type="entry name" value="Intradiol_RC_Dioxygenase"/>
</dbReference>
<accession>A0A118NQK4</accession>
<evidence type="ECO:0000313" key="8">
    <source>
        <dbReference type="Proteomes" id="UP000220629"/>
    </source>
</evidence>
<reference evidence="8" key="1">
    <citation type="submission" date="2017-09" db="EMBL/GenBank/DDBJ databases">
        <title>FDA dAtabase for Regulatory Grade micrObial Sequences (FDA-ARGOS): Supporting development and validation of Infectious Disease Dx tests.</title>
        <authorList>
            <person name="Minogue T."/>
            <person name="Wolcott M."/>
            <person name="Wasieloski L."/>
            <person name="Aguilar W."/>
            <person name="Moore D."/>
            <person name="Tallon L."/>
            <person name="Sadzewicz L."/>
            <person name="Ott S."/>
            <person name="Zhao X."/>
            <person name="Nagaraj S."/>
            <person name="Vavikolanu K."/>
            <person name="Aluvathingal J."/>
            <person name="Nadendla S."/>
            <person name="Sichtig H."/>
        </authorList>
    </citation>
    <scope>NUCLEOTIDE SEQUENCE [LARGE SCALE GENOMIC DNA]</scope>
    <source>
        <strain evidence="8">FDAARGOS_390</strain>
    </source>
</reference>
<dbReference type="GO" id="GO:0009712">
    <property type="term" value="P:catechol-containing compound metabolic process"/>
    <property type="evidence" value="ECO:0007669"/>
    <property type="project" value="InterPro"/>
</dbReference>
<evidence type="ECO:0000256" key="4">
    <source>
        <dbReference type="ARBA" id="ARBA00022964"/>
    </source>
</evidence>
<evidence type="ECO:0000313" key="7">
    <source>
        <dbReference type="EMBL" id="PEH42862.1"/>
    </source>
</evidence>
<dbReference type="Pfam" id="PF04444">
    <property type="entry name" value="Dioxygenase_N"/>
    <property type="match status" value="1"/>
</dbReference>
<keyword evidence="3" id="KW-0479">Metal-binding</keyword>
<keyword evidence="4 7" id="KW-0223">Dioxygenase</keyword>
<dbReference type="PROSITE" id="PS00083">
    <property type="entry name" value="INTRADIOL_DIOXYGENAS"/>
    <property type="match status" value="1"/>
</dbReference>
<comment type="caution">
    <text evidence="7">The sequence shown here is derived from an EMBL/GenBank/DDBJ whole genome shotgun (WGS) entry which is preliminary data.</text>
</comment>
<dbReference type="GO" id="GO:0008199">
    <property type="term" value="F:ferric iron binding"/>
    <property type="evidence" value="ECO:0007669"/>
    <property type="project" value="InterPro"/>
</dbReference>
<dbReference type="EMBL" id="PDDY01000001">
    <property type="protein sequence ID" value="PEH42862.1"/>
    <property type="molecule type" value="Genomic_DNA"/>
</dbReference>
<organism evidence="7 8">
    <name type="scientific">Burkholderia gladioli</name>
    <name type="common">Pseudomonas marginata</name>
    <name type="synonym">Phytomonas marginata</name>
    <dbReference type="NCBI Taxonomy" id="28095"/>
    <lineage>
        <taxon>Bacteria</taxon>
        <taxon>Pseudomonadati</taxon>
        <taxon>Pseudomonadota</taxon>
        <taxon>Betaproteobacteria</taxon>
        <taxon>Burkholderiales</taxon>
        <taxon>Burkholderiaceae</taxon>
        <taxon>Burkholderia</taxon>
    </lineage>
</organism>
<proteinExistence type="inferred from homology"/>
<evidence type="ECO:0000256" key="2">
    <source>
        <dbReference type="ARBA" id="ARBA00007825"/>
    </source>
</evidence>
<dbReference type="InterPro" id="IPR039390">
    <property type="entry name" value="1_2-HQD/HQD"/>
</dbReference>
<gene>
    <name evidence="7" type="ORF">CRM94_12270</name>
</gene>
<sequence length="297" mass="32614">MSDTPQRSYPLFSEQDSAEIVNARIGPDVAPRTAQMAAAIVRHLHAAVKEIEPTHEEWYAAIRFLTETGQMCSDWRQEFILLSDVLGVSMLVDAINHRRPGNATENTILGPFFVEGLPVLPAGSNLCLDGKGEPLVVTGSVSDTEGRPVAGATIDVWQTNDDGYYDVQQKGLQPEGNLRGKFESDAEGGFWFRSVRPRDYPIPDDGPVGKLLATLGRHPNRAAHIHFMIQAPGFETVITHIFSPDCPYLAEDTVFGVKQSLVGEFERVDDAGAAAAYGFSGPFWKTDRPFVLKREEG</sequence>
<dbReference type="Pfam" id="PF00775">
    <property type="entry name" value="Dioxygenase_C"/>
    <property type="match status" value="1"/>
</dbReference>
<protein>
    <submittedName>
        <fullName evidence="7">6-chlorohydroxyquinol-1,2-dioxygenase</fullName>
    </submittedName>
</protein>
<dbReference type="AlphaFoldDB" id="A0A118NQK4"/>
<dbReference type="SUPFAM" id="SSF49482">
    <property type="entry name" value="Aromatic compound dioxygenase"/>
    <property type="match status" value="1"/>
</dbReference>